<evidence type="ECO:0000313" key="1">
    <source>
        <dbReference type="EMBL" id="DAD72438.1"/>
    </source>
</evidence>
<reference evidence="1" key="1">
    <citation type="journal article" date="2021" name="Proc. Natl. Acad. Sci. U.S.A.">
        <title>A Catalog of Tens of Thousands of Viruses from Human Metagenomes Reveals Hidden Associations with Chronic Diseases.</title>
        <authorList>
            <person name="Tisza M.J."/>
            <person name="Buck C.B."/>
        </authorList>
    </citation>
    <scope>NUCLEOTIDE SEQUENCE</scope>
    <source>
        <strain evidence="1">CtfJc17</strain>
    </source>
</reference>
<organism evidence="1">
    <name type="scientific">Myoviridae sp. ctfJc17</name>
    <dbReference type="NCBI Taxonomy" id="2827612"/>
    <lineage>
        <taxon>Viruses</taxon>
        <taxon>Duplodnaviria</taxon>
        <taxon>Heunggongvirae</taxon>
        <taxon>Uroviricota</taxon>
        <taxon>Caudoviricetes</taxon>
    </lineage>
</organism>
<proteinExistence type="predicted"/>
<protein>
    <submittedName>
        <fullName evidence="1">Uncharacterized protein</fullName>
    </submittedName>
</protein>
<accession>A0A8S5LR59</accession>
<sequence>MEKEKLTEYQIQISLPAPNQEIAQEVANKAQAIVDQFGYYQFLNLVDFMQKNPGAVSFGLNLINRR</sequence>
<name>A0A8S5LR59_9CAUD</name>
<dbReference type="EMBL" id="BK015898">
    <property type="protein sequence ID" value="DAD72438.1"/>
    <property type="molecule type" value="Genomic_DNA"/>
</dbReference>